<dbReference type="Pfam" id="PF07963">
    <property type="entry name" value="N_methyl"/>
    <property type="match status" value="1"/>
</dbReference>
<keyword evidence="1" id="KW-1133">Transmembrane helix</keyword>
<evidence type="ECO:0000256" key="1">
    <source>
        <dbReference type="SAM" id="Phobius"/>
    </source>
</evidence>
<dbReference type="AlphaFoldDB" id="S6AMC0"/>
<dbReference type="HOGENOM" id="CLU_059334_0_0_4"/>
<dbReference type="KEGG" id="sdr:SCD_n02125"/>
<dbReference type="NCBIfam" id="TIGR02532">
    <property type="entry name" value="IV_pilin_GFxxxE"/>
    <property type="match status" value="1"/>
</dbReference>
<evidence type="ECO:0000313" key="2">
    <source>
        <dbReference type="EMBL" id="BAN35934.1"/>
    </source>
</evidence>
<keyword evidence="1" id="KW-0812">Transmembrane</keyword>
<dbReference type="EMBL" id="AP013066">
    <property type="protein sequence ID" value="BAN35934.1"/>
    <property type="molecule type" value="Genomic_DNA"/>
</dbReference>
<dbReference type="PROSITE" id="PS00409">
    <property type="entry name" value="PROKAR_NTER_METHYL"/>
    <property type="match status" value="1"/>
</dbReference>
<feature type="transmembrane region" description="Helical" evidence="1">
    <location>
        <begin position="12"/>
        <end position="39"/>
    </location>
</feature>
<dbReference type="eggNOG" id="COG4966">
    <property type="taxonomic scope" value="Bacteria"/>
</dbReference>
<reference evidence="2 3" key="1">
    <citation type="journal article" date="2012" name="Appl. Environ. Microbiol.">
        <title>Draft genome sequence of a psychrotolerant sulfur-oxidizing bacterium, Sulfuricella denitrificans skB26, and proteomic insights into cold adaptation.</title>
        <authorList>
            <person name="Watanabe T."/>
            <person name="Kojima H."/>
            <person name="Fukui M."/>
        </authorList>
    </citation>
    <scope>NUCLEOTIDE SEQUENCE [LARGE SCALE GENOMIC DNA]</scope>
    <source>
        <strain evidence="3">skB26</strain>
    </source>
</reference>
<name>S6AMC0_SULDS</name>
<protein>
    <submittedName>
        <fullName evidence="2">Type IV pilus assembly protein PilW</fullName>
    </submittedName>
</protein>
<dbReference type="Pfam" id="PF16074">
    <property type="entry name" value="PilW"/>
    <property type="match status" value="1"/>
</dbReference>
<dbReference type="Proteomes" id="UP000015559">
    <property type="component" value="Chromosome"/>
</dbReference>
<accession>S6AMC0</accession>
<dbReference type="OrthoDB" id="8533459at2"/>
<gene>
    <name evidence="2" type="ORF">SCD_n02125</name>
</gene>
<dbReference type="InterPro" id="IPR032092">
    <property type="entry name" value="PilW"/>
</dbReference>
<keyword evidence="3" id="KW-1185">Reference proteome</keyword>
<dbReference type="InterPro" id="IPR012902">
    <property type="entry name" value="N_methyl_site"/>
</dbReference>
<dbReference type="RefSeq" id="WP_009205131.1">
    <property type="nucleotide sequence ID" value="NC_022357.1"/>
</dbReference>
<proteinExistence type="predicted"/>
<sequence>MTARISKKTSRGFSLVELMVGMVIALISTLAILQVFTFFEGQKRTTTSGSDALQAGAIALYQIERDVRQAGYGFNSLTLMGCTIKAYDEGAGTPYEFDFNLIPVQIVQGVGTNPDTITLSYGNSPLQTAPALITADYNGNAANLKVNNRFGFKEGDLVIIAEPGKDCTLAQVTGLPAAVDACGGSSAAAQTDNIIHNSGNYKDPNKGCQQVAARYNKPSGLGIAYNVNSPVFNLGGIPTINEYTIQNNQLMVRNVLTPDPAVAIMDGIVSMHAQYGFDTRAGIISDLRVDTYSDTMLDADGNGVIGSSGDFSRIGSVRLVVVARSGLREKPDPATGLCNVTSAASFSLNWAGGAITLPNDADGTSWQCYRYKTFETTVPVRNMIWRPV</sequence>
<dbReference type="GO" id="GO:0043683">
    <property type="term" value="P:type IV pilus assembly"/>
    <property type="evidence" value="ECO:0007669"/>
    <property type="project" value="InterPro"/>
</dbReference>
<dbReference type="STRING" id="1163617.SCD_n02125"/>
<keyword evidence="1" id="KW-0472">Membrane</keyword>
<evidence type="ECO:0000313" key="3">
    <source>
        <dbReference type="Proteomes" id="UP000015559"/>
    </source>
</evidence>
<organism evidence="2 3">
    <name type="scientific">Sulfuricella denitrificans (strain DSM 22764 / NBRC 105220 / skB26)</name>
    <dbReference type="NCBI Taxonomy" id="1163617"/>
    <lineage>
        <taxon>Bacteria</taxon>
        <taxon>Pseudomonadati</taxon>
        <taxon>Pseudomonadota</taxon>
        <taxon>Betaproteobacteria</taxon>
        <taxon>Nitrosomonadales</taxon>
        <taxon>Sulfuricellaceae</taxon>
        <taxon>Sulfuricella</taxon>
    </lineage>
</organism>